<comment type="caution">
    <text evidence="2">The sequence shown here is derived from an EMBL/GenBank/DDBJ whole genome shotgun (WGS) entry which is preliminary data.</text>
</comment>
<dbReference type="InterPro" id="IPR038765">
    <property type="entry name" value="Papain-like_cys_pep_sf"/>
</dbReference>
<keyword evidence="3" id="KW-1185">Reference proteome</keyword>
<protein>
    <submittedName>
        <fullName evidence="2">DNA-directed RNA polymerase subunit N (RpoN/RPB10)</fullName>
    </submittedName>
</protein>
<dbReference type="EMBL" id="JACHGN010000011">
    <property type="protein sequence ID" value="MBB5135659.1"/>
    <property type="molecule type" value="Genomic_DNA"/>
</dbReference>
<dbReference type="PROSITE" id="PS50911">
    <property type="entry name" value="CHAP"/>
    <property type="match status" value="1"/>
</dbReference>
<dbReference type="GO" id="GO:0000428">
    <property type="term" value="C:DNA-directed RNA polymerase complex"/>
    <property type="evidence" value="ECO:0007669"/>
    <property type="project" value="UniProtKB-KW"/>
</dbReference>
<reference evidence="2 3" key="1">
    <citation type="submission" date="2020-08" db="EMBL/GenBank/DDBJ databases">
        <title>Genomic Encyclopedia of Type Strains, Phase IV (KMG-IV): sequencing the most valuable type-strain genomes for metagenomic binning, comparative biology and taxonomic classification.</title>
        <authorList>
            <person name="Goeker M."/>
        </authorList>
    </citation>
    <scope>NUCLEOTIDE SEQUENCE [LARGE SCALE GENOMIC DNA]</scope>
    <source>
        <strain evidence="2 3">DSM 45615</strain>
    </source>
</reference>
<dbReference type="SUPFAM" id="SSF54001">
    <property type="entry name" value="Cysteine proteinases"/>
    <property type="match status" value="1"/>
</dbReference>
<dbReference type="Proteomes" id="UP000578449">
    <property type="component" value="Unassembled WGS sequence"/>
</dbReference>
<dbReference type="Pfam" id="PF05257">
    <property type="entry name" value="CHAP"/>
    <property type="match status" value="1"/>
</dbReference>
<feature type="domain" description="Peptidase C51" evidence="1">
    <location>
        <begin position="59"/>
        <end position="194"/>
    </location>
</feature>
<dbReference type="PANTHER" id="PTHR44103">
    <property type="entry name" value="PROPROTEIN CONVERTASE P"/>
    <property type="match status" value="1"/>
</dbReference>
<dbReference type="Pfam" id="PF14517">
    <property type="entry name" value="Tachylectin"/>
    <property type="match status" value="1"/>
</dbReference>
<dbReference type="PANTHER" id="PTHR44103:SF1">
    <property type="entry name" value="PROPROTEIN CONVERTASE P"/>
    <property type="match status" value="1"/>
</dbReference>
<accession>A0A840P9H8</accession>
<keyword evidence="2" id="KW-0240">DNA-directed RNA polymerase</keyword>
<dbReference type="InterPro" id="IPR023294">
    <property type="entry name" value="Tachylectin2"/>
</dbReference>
<dbReference type="AlphaFoldDB" id="A0A840P9H8"/>
<evidence type="ECO:0000313" key="2">
    <source>
        <dbReference type="EMBL" id="MBB5135659.1"/>
    </source>
</evidence>
<dbReference type="RefSeq" id="WP_185052577.1">
    <property type="nucleotide sequence ID" value="NZ_BAABIX010000064.1"/>
</dbReference>
<keyword evidence="2" id="KW-0804">Transcription</keyword>
<name>A0A840P9H8_9ACTN</name>
<gene>
    <name evidence="2" type="ORF">HNP84_005403</name>
</gene>
<dbReference type="Gene3D" id="3.90.1720.10">
    <property type="entry name" value="endopeptidase domain like (from Nostoc punctiforme)"/>
    <property type="match status" value="1"/>
</dbReference>
<dbReference type="InterPro" id="IPR028994">
    <property type="entry name" value="Integrin_alpha_N"/>
</dbReference>
<evidence type="ECO:0000313" key="3">
    <source>
        <dbReference type="Proteomes" id="UP000578449"/>
    </source>
</evidence>
<proteinExistence type="predicted"/>
<evidence type="ECO:0000259" key="1">
    <source>
        <dbReference type="PROSITE" id="PS50911"/>
    </source>
</evidence>
<dbReference type="SUPFAM" id="SSF69318">
    <property type="entry name" value="Integrin alpha N-terminal domain"/>
    <property type="match status" value="1"/>
</dbReference>
<dbReference type="Gene3D" id="2.115.10.10">
    <property type="entry name" value="Tachylectin 2"/>
    <property type="match status" value="1"/>
</dbReference>
<organism evidence="2 3">
    <name type="scientific">Thermocatellispora tengchongensis</name>
    <dbReference type="NCBI Taxonomy" id="1073253"/>
    <lineage>
        <taxon>Bacteria</taxon>
        <taxon>Bacillati</taxon>
        <taxon>Actinomycetota</taxon>
        <taxon>Actinomycetes</taxon>
        <taxon>Streptosporangiales</taxon>
        <taxon>Streptosporangiaceae</taxon>
        <taxon>Thermocatellispora</taxon>
    </lineage>
</organism>
<sequence length="485" mass="50368">MSMVLFARQRAGRLLARIAAVALGAGLVLNVFVAASHAHSGASSSVAMAASRDNIVAVATAEIGKSEANGGCLKYGSCRTLEWCAMFTNWVWRTAGVSPAPSTLVARAVGAWGVSNGLFKARPSGTRGGDPQPGDIVVYGTPAGATGGHVAIVAQVLADGRLVTIDGNSTGEAVVRNTIDPLTARAGGSNLLISGYVNPPNLTTTPPAPRDRSVSDLTGDGFADVLAYRANGELLQYDNNMLINEGGRPYTGGRLIGEGWSAFKHVLAADVTGDGFAEAIAVNPEGTMYQYDNNILVNPDAKPYTAQREIGRGWQGFKKLMAADVSGDGSADILGISAENELWYYPNNRGSNPGGVPFTGGVKIGEGWDRFDKVLLGDVTGDRYADVLGVEPDGRMFLFPNYIGVSPARPFGENKVIGEGWQGFQTLIAADVSGDGSADVLGVDGEGQMRYYPNNSGSNPGGLPFTGGQVIGTGWQGLTIASSSS</sequence>
<dbReference type="InterPro" id="IPR007921">
    <property type="entry name" value="CHAP_dom"/>
</dbReference>